<keyword evidence="2" id="KW-0677">Repeat</keyword>
<sequence length="469" mass="53736">MNTGTQHFCVEVMKRLDIERKNGQFCDLILEVGSGDEKARLEAHRNILSAASPYFYKALNSNMKEKIEGVIRLDETSKAIMEGVLDYIYTGYVSVSEDNVYELFAKADYFDLPALKSFLSNFILENLSLSKCIVAYYFASKYQWEQLMKGTRAYIQSNFLSVAETEGFLALSCEQVKEWILSDEIIVDAEENVFEVVLRWSEKNESRKRENFRDLFRHIRFVHMSRDYLFQVILSHPLVRDNVECSSVVLNAMKSAFDGTDNSLFSQAPRNCLKTHEDVIVACGERKVFCYLPDDKVWYEMPVMDHWRNSLHHSVSVCHGKLYVMGGNQAGVVEHFDPSLGRWHEVNIPDKVAYSSAAVTMHGFLYVVGRKEGIGNQCTVHKYSPDTNQWLKVCPLSTPRSDVCAVTDGSYLYAIGGTDKTGQYLNIVERFDPRKKHVGKSSSYACKKSQCWGCSHQAKVVCIWRRFKR</sequence>
<dbReference type="SMART" id="SM00875">
    <property type="entry name" value="BACK"/>
    <property type="match status" value="1"/>
</dbReference>
<dbReference type="InterPro" id="IPR015915">
    <property type="entry name" value="Kelch-typ_b-propeller"/>
</dbReference>
<organism evidence="4 5">
    <name type="scientific">Porites lobata</name>
    <dbReference type="NCBI Taxonomy" id="104759"/>
    <lineage>
        <taxon>Eukaryota</taxon>
        <taxon>Metazoa</taxon>
        <taxon>Cnidaria</taxon>
        <taxon>Anthozoa</taxon>
        <taxon>Hexacorallia</taxon>
        <taxon>Scleractinia</taxon>
        <taxon>Fungiina</taxon>
        <taxon>Poritidae</taxon>
        <taxon>Porites</taxon>
    </lineage>
</organism>
<evidence type="ECO:0000256" key="1">
    <source>
        <dbReference type="ARBA" id="ARBA00022441"/>
    </source>
</evidence>
<reference evidence="4 5" key="1">
    <citation type="submission" date="2022-05" db="EMBL/GenBank/DDBJ databases">
        <authorList>
            <consortium name="Genoscope - CEA"/>
            <person name="William W."/>
        </authorList>
    </citation>
    <scope>NUCLEOTIDE SEQUENCE [LARGE SCALE GENOMIC DNA]</scope>
</reference>
<dbReference type="Pfam" id="PF07707">
    <property type="entry name" value="BACK"/>
    <property type="match status" value="1"/>
</dbReference>
<dbReference type="Pfam" id="PF00651">
    <property type="entry name" value="BTB"/>
    <property type="match status" value="1"/>
</dbReference>
<dbReference type="Gene3D" id="2.120.10.80">
    <property type="entry name" value="Kelch-type beta propeller"/>
    <property type="match status" value="1"/>
</dbReference>
<evidence type="ECO:0000256" key="2">
    <source>
        <dbReference type="ARBA" id="ARBA00022737"/>
    </source>
</evidence>
<proteinExistence type="predicted"/>
<keyword evidence="1" id="KW-0880">Kelch repeat</keyword>
<comment type="caution">
    <text evidence="4">The sequence shown here is derived from an EMBL/GenBank/DDBJ whole genome shotgun (WGS) entry which is preliminary data.</text>
</comment>
<evidence type="ECO:0000259" key="3">
    <source>
        <dbReference type="PROSITE" id="PS50097"/>
    </source>
</evidence>
<accession>A0ABN8PD72</accession>
<dbReference type="PANTHER" id="PTHR24412">
    <property type="entry name" value="KELCH PROTEIN"/>
    <property type="match status" value="1"/>
</dbReference>
<protein>
    <recommendedName>
        <fullName evidence="3">BTB domain-containing protein</fullName>
    </recommendedName>
</protein>
<dbReference type="SUPFAM" id="SSF117281">
    <property type="entry name" value="Kelch motif"/>
    <property type="match status" value="1"/>
</dbReference>
<evidence type="ECO:0000313" key="4">
    <source>
        <dbReference type="EMBL" id="CAH3138850.1"/>
    </source>
</evidence>
<dbReference type="Proteomes" id="UP001159405">
    <property type="component" value="Unassembled WGS sequence"/>
</dbReference>
<dbReference type="InterPro" id="IPR011333">
    <property type="entry name" value="SKP1/BTB/POZ_sf"/>
</dbReference>
<dbReference type="InterPro" id="IPR000210">
    <property type="entry name" value="BTB/POZ_dom"/>
</dbReference>
<dbReference type="CDD" id="cd18186">
    <property type="entry name" value="BTB_POZ_ZBTB_KLHL-like"/>
    <property type="match status" value="1"/>
</dbReference>
<dbReference type="PROSITE" id="PS50097">
    <property type="entry name" value="BTB"/>
    <property type="match status" value="1"/>
</dbReference>
<feature type="domain" description="BTB" evidence="3">
    <location>
        <begin position="26"/>
        <end position="97"/>
    </location>
</feature>
<dbReference type="SMART" id="SM00225">
    <property type="entry name" value="BTB"/>
    <property type="match status" value="1"/>
</dbReference>
<evidence type="ECO:0000313" key="5">
    <source>
        <dbReference type="Proteomes" id="UP001159405"/>
    </source>
</evidence>
<gene>
    <name evidence="4" type="ORF">PLOB_00040338</name>
</gene>
<dbReference type="PANTHER" id="PTHR24412:SF497">
    <property type="entry name" value="KELCH-LIKE PROTEIN 18"/>
    <property type="match status" value="1"/>
</dbReference>
<dbReference type="InterPro" id="IPR006652">
    <property type="entry name" value="Kelch_1"/>
</dbReference>
<dbReference type="Gene3D" id="3.30.710.10">
    <property type="entry name" value="Potassium Channel Kv1.1, Chain A"/>
    <property type="match status" value="1"/>
</dbReference>
<dbReference type="SUPFAM" id="SSF54695">
    <property type="entry name" value="POZ domain"/>
    <property type="match status" value="1"/>
</dbReference>
<dbReference type="Pfam" id="PF01344">
    <property type="entry name" value="Kelch_1"/>
    <property type="match status" value="1"/>
</dbReference>
<dbReference type="EMBL" id="CALNXK010000061">
    <property type="protein sequence ID" value="CAH3138850.1"/>
    <property type="molecule type" value="Genomic_DNA"/>
</dbReference>
<dbReference type="Gene3D" id="1.25.40.420">
    <property type="match status" value="1"/>
</dbReference>
<dbReference type="SMART" id="SM00612">
    <property type="entry name" value="Kelch"/>
    <property type="match status" value="3"/>
</dbReference>
<keyword evidence="5" id="KW-1185">Reference proteome</keyword>
<name>A0ABN8PD72_9CNID</name>
<dbReference type="InterPro" id="IPR011705">
    <property type="entry name" value="BACK"/>
</dbReference>